<dbReference type="GO" id="GO:0032175">
    <property type="term" value="C:mating projection septin ring"/>
    <property type="evidence" value="ECO:0007669"/>
    <property type="project" value="EnsemblFungi"/>
</dbReference>
<comment type="similarity">
    <text evidence="3">Belongs to the TRAFAC class TrmE-Era-EngA-EngB-Septin-like GTPase superfamily. Septin GTPase family.</text>
</comment>
<keyword evidence="2 3" id="KW-0342">GTP-binding</keyword>
<dbReference type="GO" id="GO:0061640">
    <property type="term" value="P:cytoskeleton-dependent cytokinesis"/>
    <property type="evidence" value="ECO:0000318"/>
    <property type="project" value="GO_Central"/>
</dbReference>
<keyword evidence="1 3" id="KW-0547">Nucleotide-binding</keyword>
<evidence type="ECO:0000313" key="6">
    <source>
        <dbReference type="EMBL" id="EEB08531.1"/>
    </source>
</evidence>
<dbReference type="PROSITE" id="PS51719">
    <property type="entry name" value="G_SEPTIN"/>
    <property type="match status" value="1"/>
</dbReference>
<dbReference type="InterPro" id="IPR030379">
    <property type="entry name" value="G_SEPTIN_dom"/>
</dbReference>
<gene>
    <name evidence="7" type="primary">spn6</name>
    <name evidence="6" type="ORF">SJAG_03688</name>
</gene>
<dbReference type="VEuPathDB" id="FungiDB:SJAG_03688"/>
<dbReference type="OrthoDB" id="416741at2759"/>
<dbReference type="GO" id="GO:0015630">
    <property type="term" value="C:microtubule cytoskeleton"/>
    <property type="evidence" value="ECO:0000318"/>
    <property type="project" value="GO_Central"/>
</dbReference>
<dbReference type="STRING" id="402676.B6K4X4"/>
<dbReference type="GO" id="GO:0005940">
    <property type="term" value="C:septin ring"/>
    <property type="evidence" value="ECO:0000318"/>
    <property type="project" value="GO_Central"/>
</dbReference>
<dbReference type="GO" id="GO:0005525">
    <property type="term" value="F:GTP binding"/>
    <property type="evidence" value="ECO:0007669"/>
    <property type="project" value="UniProtKB-KW"/>
</dbReference>
<evidence type="ECO:0000256" key="1">
    <source>
        <dbReference type="ARBA" id="ARBA00022741"/>
    </source>
</evidence>
<dbReference type="InterPro" id="IPR027417">
    <property type="entry name" value="P-loop_NTPase"/>
</dbReference>
<protein>
    <submittedName>
        <fullName evidence="6">Septin Spn6</fullName>
    </submittedName>
</protein>
<dbReference type="Pfam" id="PF00735">
    <property type="entry name" value="Septin"/>
    <property type="match status" value="1"/>
</dbReference>
<accession>B6K4X4</accession>
<dbReference type="RefSeq" id="XP_002174824.1">
    <property type="nucleotide sequence ID" value="XM_002174788.2"/>
</dbReference>
<dbReference type="Gene3D" id="3.40.50.300">
    <property type="entry name" value="P-loop containing nucleotide triphosphate hydrolases"/>
    <property type="match status" value="1"/>
</dbReference>
<dbReference type="SUPFAM" id="SSF52540">
    <property type="entry name" value="P-loop containing nucleoside triphosphate hydrolases"/>
    <property type="match status" value="1"/>
</dbReference>
<dbReference type="GO" id="GO:0003924">
    <property type="term" value="F:GTPase activity"/>
    <property type="evidence" value="ECO:0000318"/>
    <property type="project" value="GO_Central"/>
</dbReference>
<dbReference type="GO" id="GO:0008104">
    <property type="term" value="P:intracellular protein localization"/>
    <property type="evidence" value="ECO:0000318"/>
    <property type="project" value="GO_Central"/>
</dbReference>
<dbReference type="GO" id="GO:0032169">
    <property type="term" value="C:prospore septin ring"/>
    <property type="evidence" value="ECO:0007669"/>
    <property type="project" value="EnsemblFungi"/>
</dbReference>
<dbReference type="GO" id="GO:0070583">
    <property type="term" value="P:spore membrane bending pathway"/>
    <property type="evidence" value="ECO:0007669"/>
    <property type="project" value="EnsemblFungi"/>
</dbReference>
<proteinExistence type="inferred from homology"/>
<dbReference type="GO" id="GO:0031105">
    <property type="term" value="C:septin complex"/>
    <property type="evidence" value="ECO:0000318"/>
    <property type="project" value="GO_Central"/>
</dbReference>
<dbReference type="OMA" id="EPCNHEL"/>
<dbReference type="Proteomes" id="UP000001744">
    <property type="component" value="Unassembled WGS sequence"/>
</dbReference>
<evidence type="ECO:0000256" key="4">
    <source>
        <dbReference type="SAM" id="Coils"/>
    </source>
</evidence>
<dbReference type="EMBL" id="KE651167">
    <property type="protein sequence ID" value="EEB08531.1"/>
    <property type="molecule type" value="Genomic_DNA"/>
</dbReference>
<reference evidence="6 8" key="1">
    <citation type="journal article" date="2011" name="Science">
        <title>Comparative functional genomics of the fission yeasts.</title>
        <authorList>
            <person name="Rhind N."/>
            <person name="Chen Z."/>
            <person name="Yassour M."/>
            <person name="Thompson D.A."/>
            <person name="Haas B.J."/>
            <person name="Habib N."/>
            <person name="Wapinski I."/>
            <person name="Roy S."/>
            <person name="Lin M.F."/>
            <person name="Heiman D.I."/>
            <person name="Young S.K."/>
            <person name="Furuya K."/>
            <person name="Guo Y."/>
            <person name="Pidoux A."/>
            <person name="Chen H.M."/>
            <person name="Robbertse B."/>
            <person name="Goldberg J.M."/>
            <person name="Aoki K."/>
            <person name="Bayne E.H."/>
            <person name="Berlin A.M."/>
            <person name="Desjardins C.A."/>
            <person name="Dobbs E."/>
            <person name="Dukaj L."/>
            <person name="Fan L."/>
            <person name="FitzGerald M.G."/>
            <person name="French C."/>
            <person name="Gujja S."/>
            <person name="Hansen K."/>
            <person name="Keifenheim D."/>
            <person name="Levin J.Z."/>
            <person name="Mosher R.A."/>
            <person name="Mueller C.A."/>
            <person name="Pfiffner J."/>
            <person name="Priest M."/>
            <person name="Russ C."/>
            <person name="Smialowska A."/>
            <person name="Swoboda P."/>
            <person name="Sykes S.M."/>
            <person name="Vaughn M."/>
            <person name="Vengrova S."/>
            <person name="Yoder R."/>
            <person name="Zeng Q."/>
            <person name="Allshire R."/>
            <person name="Baulcombe D."/>
            <person name="Birren B.W."/>
            <person name="Brown W."/>
            <person name="Ekwall K."/>
            <person name="Kellis M."/>
            <person name="Leatherwood J."/>
            <person name="Levin H."/>
            <person name="Margalit H."/>
            <person name="Martienssen R."/>
            <person name="Nieduszynski C.A."/>
            <person name="Spatafora J.W."/>
            <person name="Friedman N."/>
            <person name="Dalgaard J.Z."/>
            <person name="Baumann P."/>
            <person name="Niki H."/>
            <person name="Regev A."/>
            <person name="Nusbaum C."/>
        </authorList>
    </citation>
    <scope>NUCLEOTIDE SEQUENCE [LARGE SCALE GENOMIC DNA]</scope>
    <source>
        <strain evidence="8">yFS275 / FY16936</strain>
    </source>
</reference>
<evidence type="ECO:0000256" key="2">
    <source>
        <dbReference type="ARBA" id="ARBA00023134"/>
    </source>
</evidence>
<dbReference type="CDD" id="cd01850">
    <property type="entry name" value="CDC_Septin"/>
    <property type="match status" value="1"/>
</dbReference>
<dbReference type="InterPro" id="IPR016491">
    <property type="entry name" value="Septin"/>
</dbReference>
<sequence length="381" mass="43638">MVMNEKARVLVNLDSLPPNRDQFIMKKECNYTILLCGSMGLGKTTLCNTLFSSPVKKQHTYKGINKLGVEKVMTIESHKMDIEENGLTVHLSIIDTPGFGDFINNTGCWDTVAEYLHDQHEQYLVQDQKSLQANRDDNRVHVCLYFIKPVSCGLMPLDVIAMQELGPHVNLIPIIAKADTLTVNELSRLKSKIMNIIEAQKIMIFRPSAEASTPEIAKSLNDAMPFAVIGSTKKILTEEGHQVIGRKYPWGVSTVNDESYSDFLKLKDLLIKHHMLELIQRTEYQVYENYRKAQLLSRKTGLPRLKKAESKLLTEKQTAIHKRISKLAAESEREYKEREQEMVKRRDQLNKNLEQYHNEIRSLEKEVEALKIVLAEKTTKA</sequence>
<dbReference type="GO" id="GO:0032153">
    <property type="term" value="C:cell division site"/>
    <property type="evidence" value="ECO:0000318"/>
    <property type="project" value="GO_Central"/>
</dbReference>
<dbReference type="GO" id="GO:0060090">
    <property type="term" value="F:molecular adaptor activity"/>
    <property type="evidence" value="ECO:0000318"/>
    <property type="project" value="GO_Central"/>
</dbReference>
<keyword evidence="8" id="KW-1185">Reference proteome</keyword>
<dbReference type="AlphaFoldDB" id="B6K4X4"/>
<evidence type="ECO:0000259" key="5">
    <source>
        <dbReference type="PROSITE" id="PS51719"/>
    </source>
</evidence>
<organism evidence="6 8">
    <name type="scientific">Schizosaccharomyces japonicus (strain yFS275 / FY16936)</name>
    <name type="common">Fission yeast</name>
    <dbReference type="NCBI Taxonomy" id="402676"/>
    <lineage>
        <taxon>Eukaryota</taxon>
        <taxon>Fungi</taxon>
        <taxon>Dikarya</taxon>
        <taxon>Ascomycota</taxon>
        <taxon>Taphrinomycotina</taxon>
        <taxon>Schizosaccharomycetes</taxon>
        <taxon>Schizosaccharomycetales</taxon>
        <taxon>Schizosaccharomycetaceae</taxon>
        <taxon>Schizosaccharomyces</taxon>
    </lineage>
</organism>
<evidence type="ECO:0000313" key="7">
    <source>
        <dbReference type="JaponicusDB" id="SJAG_03688"/>
    </source>
</evidence>
<dbReference type="PANTHER" id="PTHR18884">
    <property type="entry name" value="SEPTIN"/>
    <property type="match status" value="1"/>
</dbReference>
<name>B6K4X4_SCHJY</name>
<dbReference type="HOGENOM" id="CLU_017718_8_0_1"/>
<keyword evidence="4" id="KW-0175">Coiled coil</keyword>
<dbReference type="GeneID" id="7052205"/>
<dbReference type="GO" id="GO:0032152">
    <property type="term" value="C:meiotic septin complex"/>
    <property type="evidence" value="ECO:0007669"/>
    <property type="project" value="EnsemblFungi"/>
</dbReference>
<dbReference type="PIRSF" id="PIRSF006698">
    <property type="entry name" value="Septin"/>
    <property type="match status" value="1"/>
</dbReference>
<evidence type="ECO:0000313" key="8">
    <source>
        <dbReference type="Proteomes" id="UP000001744"/>
    </source>
</evidence>
<evidence type="ECO:0000256" key="3">
    <source>
        <dbReference type="RuleBase" id="RU004560"/>
    </source>
</evidence>
<feature type="domain" description="Septin-type G" evidence="5">
    <location>
        <begin position="27"/>
        <end position="297"/>
    </location>
</feature>
<dbReference type="JaponicusDB" id="SJAG_03688">
    <property type="gene designation" value="spn6"/>
</dbReference>
<feature type="coiled-coil region" evidence="4">
    <location>
        <begin position="321"/>
        <end position="380"/>
    </location>
</feature>
<dbReference type="eggNOG" id="KOG2655">
    <property type="taxonomic scope" value="Eukaryota"/>
</dbReference>